<reference evidence="1" key="1">
    <citation type="submission" date="2020-11" db="EMBL/GenBank/DDBJ databases">
        <authorList>
            <consortium name="DOE Joint Genome Institute"/>
            <person name="Ahrendt S."/>
            <person name="Riley R."/>
            <person name="Andreopoulos W."/>
            <person name="Labutti K."/>
            <person name="Pangilinan J."/>
            <person name="Ruiz-Duenas F.J."/>
            <person name="Barrasa J.M."/>
            <person name="Sanchez-Garcia M."/>
            <person name="Camarero S."/>
            <person name="Miyauchi S."/>
            <person name="Serrano A."/>
            <person name="Linde D."/>
            <person name="Babiker R."/>
            <person name="Drula E."/>
            <person name="Ayuso-Fernandez I."/>
            <person name="Pacheco R."/>
            <person name="Padilla G."/>
            <person name="Ferreira P."/>
            <person name="Barriuso J."/>
            <person name="Kellner H."/>
            <person name="Castanera R."/>
            <person name="Alfaro M."/>
            <person name="Ramirez L."/>
            <person name="Pisabarro A.G."/>
            <person name="Kuo A."/>
            <person name="Tritt A."/>
            <person name="Lipzen A."/>
            <person name="He G."/>
            <person name="Yan M."/>
            <person name="Ng V."/>
            <person name="Cullen D."/>
            <person name="Martin F."/>
            <person name="Rosso M.-N."/>
            <person name="Henrissat B."/>
            <person name="Hibbett D."/>
            <person name="Martinez A.T."/>
            <person name="Grigoriev I.V."/>
        </authorList>
    </citation>
    <scope>NUCLEOTIDE SEQUENCE</scope>
    <source>
        <strain evidence="1">CBS 247.69</strain>
    </source>
</reference>
<dbReference type="AlphaFoldDB" id="A0A9P5YEI7"/>
<sequence length="72" mass="8667">MFPSLFRKLGLLSPHPSLRPPPRFALQHPLFLQRYLPHQPSKSQRHHLQHFHSSSLITHLRPFRTTMYHLLR</sequence>
<name>A0A9P5YEI7_9AGAR</name>
<proteinExistence type="predicted"/>
<organism evidence="1 2">
    <name type="scientific">Collybia nuda</name>
    <dbReference type="NCBI Taxonomy" id="64659"/>
    <lineage>
        <taxon>Eukaryota</taxon>
        <taxon>Fungi</taxon>
        <taxon>Dikarya</taxon>
        <taxon>Basidiomycota</taxon>
        <taxon>Agaricomycotina</taxon>
        <taxon>Agaricomycetes</taxon>
        <taxon>Agaricomycetidae</taxon>
        <taxon>Agaricales</taxon>
        <taxon>Tricholomatineae</taxon>
        <taxon>Clitocybaceae</taxon>
        <taxon>Collybia</taxon>
    </lineage>
</organism>
<dbReference type="EMBL" id="MU150238">
    <property type="protein sequence ID" value="KAF9467220.1"/>
    <property type="molecule type" value="Genomic_DNA"/>
</dbReference>
<protein>
    <submittedName>
        <fullName evidence="1">Uncharacterized protein</fullName>
    </submittedName>
</protein>
<evidence type="ECO:0000313" key="2">
    <source>
        <dbReference type="Proteomes" id="UP000807353"/>
    </source>
</evidence>
<comment type="caution">
    <text evidence="1">The sequence shown here is derived from an EMBL/GenBank/DDBJ whole genome shotgun (WGS) entry which is preliminary data.</text>
</comment>
<keyword evidence="2" id="KW-1185">Reference proteome</keyword>
<accession>A0A9P5YEI7</accession>
<dbReference type="Proteomes" id="UP000807353">
    <property type="component" value="Unassembled WGS sequence"/>
</dbReference>
<evidence type="ECO:0000313" key="1">
    <source>
        <dbReference type="EMBL" id="KAF9467220.1"/>
    </source>
</evidence>
<gene>
    <name evidence="1" type="ORF">BDZ94DRAFT_1249878</name>
</gene>